<dbReference type="InterPro" id="IPR051703">
    <property type="entry name" value="NF-kappa-B_Signaling_Reg"/>
</dbReference>
<dbReference type="PANTHER" id="PTHR46609">
    <property type="entry name" value="EXONUCLEASE, PHAGE-TYPE/RECB, C-TERMINAL DOMAIN-CONTAINING PROTEIN"/>
    <property type="match status" value="1"/>
</dbReference>
<feature type="domain" description="YqaJ viral recombinase" evidence="2">
    <location>
        <begin position="18"/>
        <end position="153"/>
    </location>
</feature>
<keyword evidence="1" id="KW-0175">Coiled coil</keyword>
<evidence type="ECO:0000313" key="3">
    <source>
        <dbReference type="EMBL" id="SEA53080.1"/>
    </source>
</evidence>
<keyword evidence="4" id="KW-1185">Reference proteome</keyword>
<dbReference type="RefSeq" id="WP_093044364.1">
    <property type="nucleotide sequence ID" value="NZ_FNQR01000005.1"/>
</dbReference>
<evidence type="ECO:0000256" key="1">
    <source>
        <dbReference type="SAM" id="Coils"/>
    </source>
</evidence>
<dbReference type="OrthoDB" id="46225at2"/>
<keyword evidence="3" id="KW-0378">Hydrolase</keyword>
<feature type="coiled-coil region" evidence="1">
    <location>
        <begin position="224"/>
        <end position="265"/>
    </location>
</feature>
<evidence type="ECO:0000313" key="4">
    <source>
        <dbReference type="Proteomes" id="UP000198584"/>
    </source>
</evidence>
<name>A0A1H4BYC5_9BACI</name>
<dbReference type="EMBL" id="FNQR01000005">
    <property type="protein sequence ID" value="SEA53080.1"/>
    <property type="molecule type" value="Genomic_DNA"/>
</dbReference>
<dbReference type="NCBIfam" id="TIGR03033">
    <property type="entry name" value="phage_rel_nuc"/>
    <property type="match status" value="1"/>
</dbReference>
<keyword evidence="3" id="KW-0255">Endonuclease</keyword>
<dbReference type="InterPro" id="IPR019080">
    <property type="entry name" value="YqaJ_viral_recombinase"/>
</dbReference>
<dbReference type="Proteomes" id="UP000198584">
    <property type="component" value="Unassembled WGS sequence"/>
</dbReference>
<gene>
    <name evidence="3" type="ORF">SAMN05421743_105193</name>
</gene>
<evidence type="ECO:0000259" key="2">
    <source>
        <dbReference type="Pfam" id="PF09588"/>
    </source>
</evidence>
<dbReference type="GO" id="GO:0004519">
    <property type="term" value="F:endonuclease activity"/>
    <property type="evidence" value="ECO:0007669"/>
    <property type="project" value="UniProtKB-KW"/>
</dbReference>
<dbReference type="AlphaFoldDB" id="A0A1H4BYC5"/>
<dbReference type="InterPro" id="IPR017482">
    <property type="entry name" value="Lambda-type_endonuclease"/>
</dbReference>
<proteinExistence type="predicted"/>
<dbReference type="SUPFAM" id="SSF52980">
    <property type="entry name" value="Restriction endonuclease-like"/>
    <property type="match status" value="1"/>
</dbReference>
<reference evidence="3 4" key="1">
    <citation type="submission" date="2016-10" db="EMBL/GenBank/DDBJ databases">
        <authorList>
            <person name="de Groot N.N."/>
        </authorList>
    </citation>
    <scope>NUCLEOTIDE SEQUENCE [LARGE SCALE GENOMIC DNA]</scope>
    <source>
        <strain evidence="3 4">CCM7597</strain>
    </source>
</reference>
<sequence>MGIKAQVLKSTADMNHEEWLETRNKGIGGSDAAYIAGFNKWKSPVVVYMEKVGEVPKASPSNEEAAYWGNVMEETVAKEFSRRTGLKVRRRNAVLQHPEHEWMLANVDRLIVGKNEGLECKTASEYLKDEWDGEEIPMAYLLQCQHYMAVTGADAWWIAVLIGGNKFVYKKVERDKELIANLIEIEKEFWEEHVLMQVPPEIDGSNASSELLKAMYPDAESESETELDGEADKLLEALEQLKKEEKELKERKSEYENRLKQQLGTFEKGFSNQFIVTYKNQERKSIDTKRLKKEKPDLYEEYAKVSSYRTLRYKEAK</sequence>
<keyword evidence="3" id="KW-0540">Nuclease</keyword>
<dbReference type="Pfam" id="PF09588">
    <property type="entry name" value="YqaJ"/>
    <property type="match status" value="1"/>
</dbReference>
<accession>A0A1H4BYC5</accession>
<protein>
    <submittedName>
        <fullName evidence="3">Putative phage-type endonuclease</fullName>
    </submittedName>
</protein>
<organism evidence="3 4">
    <name type="scientific">Thalassobacillus cyri</name>
    <dbReference type="NCBI Taxonomy" id="571932"/>
    <lineage>
        <taxon>Bacteria</taxon>
        <taxon>Bacillati</taxon>
        <taxon>Bacillota</taxon>
        <taxon>Bacilli</taxon>
        <taxon>Bacillales</taxon>
        <taxon>Bacillaceae</taxon>
        <taxon>Thalassobacillus</taxon>
    </lineage>
</organism>
<dbReference type="Gene3D" id="3.90.320.10">
    <property type="match status" value="1"/>
</dbReference>
<dbReference type="InterPro" id="IPR011335">
    <property type="entry name" value="Restrct_endonuc-II-like"/>
</dbReference>
<dbReference type="PANTHER" id="PTHR46609:SF6">
    <property type="entry name" value="EXONUCLEASE, PHAGE-TYPE_RECB, C-TERMINAL DOMAIN-CONTAINING PROTEIN-RELATED"/>
    <property type="match status" value="1"/>
</dbReference>
<dbReference type="STRING" id="571932.SAMN05421743_105193"/>
<dbReference type="InterPro" id="IPR011604">
    <property type="entry name" value="PDDEXK-like_dom_sf"/>
</dbReference>